<accession>A0ABD3SAK5</accession>
<feature type="compositionally biased region" description="Basic and acidic residues" evidence="1">
    <location>
        <begin position="96"/>
        <end position="105"/>
    </location>
</feature>
<dbReference type="PANTHER" id="PTHR34659">
    <property type="entry name" value="BNAA05G11610D PROTEIN"/>
    <property type="match status" value="1"/>
</dbReference>
<gene>
    <name evidence="2" type="ORF">ACJIZ3_007330</name>
</gene>
<dbReference type="AlphaFoldDB" id="A0ABD3SAK5"/>
<keyword evidence="3" id="KW-1185">Reference proteome</keyword>
<evidence type="ECO:0000313" key="3">
    <source>
        <dbReference type="Proteomes" id="UP001634393"/>
    </source>
</evidence>
<evidence type="ECO:0000313" key="2">
    <source>
        <dbReference type="EMBL" id="KAL3821425.1"/>
    </source>
</evidence>
<dbReference type="InterPro" id="IPR053273">
    <property type="entry name" value="CST_Regulator"/>
</dbReference>
<evidence type="ECO:0000256" key="1">
    <source>
        <dbReference type="SAM" id="MobiDB-lite"/>
    </source>
</evidence>
<reference evidence="2 3" key="1">
    <citation type="submission" date="2024-12" db="EMBL/GenBank/DDBJ databases">
        <title>The unique morphological basis and parallel evolutionary history of personate flowers in Penstemon.</title>
        <authorList>
            <person name="Depatie T.H."/>
            <person name="Wessinger C.A."/>
        </authorList>
    </citation>
    <scope>NUCLEOTIDE SEQUENCE [LARGE SCALE GENOMIC DNA]</scope>
    <source>
        <strain evidence="2">WTNN_2</strain>
        <tissue evidence="2">Leaf</tissue>
    </source>
</reference>
<proteinExistence type="predicted"/>
<dbReference type="EMBL" id="JBJXBP010000007">
    <property type="protein sequence ID" value="KAL3821425.1"/>
    <property type="molecule type" value="Genomic_DNA"/>
</dbReference>
<protein>
    <submittedName>
        <fullName evidence="2">Uncharacterized protein</fullName>
    </submittedName>
</protein>
<comment type="caution">
    <text evidence="2">The sequence shown here is derived from an EMBL/GenBank/DDBJ whole genome shotgun (WGS) entry which is preliminary data.</text>
</comment>
<dbReference type="PANTHER" id="PTHR34659:SF8">
    <property type="entry name" value="(RAPE) HYPOTHETICAL PROTEIN"/>
    <property type="match status" value="1"/>
</dbReference>
<name>A0ABD3SAK5_9LAMI</name>
<feature type="region of interest" description="Disordered" evidence="1">
    <location>
        <begin position="89"/>
        <end position="118"/>
    </location>
</feature>
<dbReference type="Proteomes" id="UP001634393">
    <property type="component" value="Unassembled WGS sequence"/>
</dbReference>
<organism evidence="2 3">
    <name type="scientific">Penstemon smallii</name>
    <dbReference type="NCBI Taxonomy" id="265156"/>
    <lineage>
        <taxon>Eukaryota</taxon>
        <taxon>Viridiplantae</taxon>
        <taxon>Streptophyta</taxon>
        <taxon>Embryophyta</taxon>
        <taxon>Tracheophyta</taxon>
        <taxon>Spermatophyta</taxon>
        <taxon>Magnoliopsida</taxon>
        <taxon>eudicotyledons</taxon>
        <taxon>Gunneridae</taxon>
        <taxon>Pentapetalae</taxon>
        <taxon>asterids</taxon>
        <taxon>lamiids</taxon>
        <taxon>Lamiales</taxon>
        <taxon>Plantaginaceae</taxon>
        <taxon>Cheloneae</taxon>
        <taxon>Penstemon</taxon>
    </lineage>
</organism>
<sequence>MDFKGIKWAGNIYQKFETMCLEVEEVMVEDTVKYVENKVQKVGVSVKKFYSEVMQDLLPPSYIDPVKVAAGDLPLNPYAHTHTDIIKKPKQSIFDSQKEDKKTETQDENVNHLSPRSSRVFVENSNSELCSAKSKKLGIQRRPIGIKRISNNKKISSPVNSVSGDTSTKLVCDEFVRQNKDGSECTLSAADKIIPIESLRQKKDDYKCTSDACNKISSPESVSQKKDDSECNLPASDKILSAENVKQKLDDSEFTSAESEKILSTEFARQKKDDYECTTSSGHDLRSECIDASKKDGSVSESNISSNTWEVASAGMEVIESDEDNFDMEVIENDEVDFEPVEKSKLEETCVLVEGDDDNELHFVQGIKKHKSYKKTIQDALSSKLRSPTKKQNQFKDCAAKNNAAGVLEMNSDKRKLTAQDSFESDWELL</sequence>